<keyword evidence="9" id="KW-1185">Reference proteome</keyword>
<dbReference type="CDD" id="cd00302">
    <property type="entry name" value="cytochrome_P450"/>
    <property type="match status" value="1"/>
</dbReference>
<dbReference type="GO" id="GO:0016705">
    <property type="term" value="F:oxidoreductase activity, acting on paired donors, with incorporation or reduction of molecular oxygen"/>
    <property type="evidence" value="ECO:0007669"/>
    <property type="project" value="InterPro"/>
</dbReference>
<evidence type="ECO:0000256" key="4">
    <source>
        <dbReference type="ARBA" id="ARBA00023004"/>
    </source>
</evidence>
<dbReference type="Pfam" id="PF00067">
    <property type="entry name" value="p450"/>
    <property type="match status" value="1"/>
</dbReference>
<dbReference type="SUPFAM" id="SSF48264">
    <property type="entry name" value="Cytochrome P450"/>
    <property type="match status" value="1"/>
</dbReference>
<accession>A0A8H4B173</accession>
<comment type="similarity">
    <text evidence="7">Belongs to the cytochrome P450 family.</text>
</comment>
<dbReference type="GO" id="GO:0004497">
    <property type="term" value="F:monooxygenase activity"/>
    <property type="evidence" value="ECO:0007669"/>
    <property type="project" value="UniProtKB-KW"/>
</dbReference>
<keyword evidence="3 7" id="KW-0560">Oxidoreductase</keyword>
<dbReference type="PROSITE" id="PS00086">
    <property type="entry name" value="CYTOCHROME_P450"/>
    <property type="match status" value="1"/>
</dbReference>
<keyword evidence="5 7" id="KW-0503">Monooxygenase</keyword>
<dbReference type="GO" id="GO:0020037">
    <property type="term" value="F:heme binding"/>
    <property type="evidence" value="ECO:0007669"/>
    <property type="project" value="InterPro"/>
</dbReference>
<dbReference type="InterPro" id="IPR036396">
    <property type="entry name" value="Cyt_P450_sf"/>
</dbReference>
<dbReference type="AlphaFoldDB" id="A0A8H4B173"/>
<sequence>MLISSYKDTTFLGRFPYSEGLDEFGMAGKGIIANHDPESWKFNRQFFNQAILSSSFNDEAIKWVNKLFKELEGYWKLLANSTSHNNNLQGNLKDNENNWSLEIDLSTWAHGFMCDMIIVLTTGDRSYSMAAYYNKISPVKVTRSDTLIEDSEKFIEGINTHVLGVTYFMFLSPFLRHHMPFIKDRIKSIAKNRDYLFERIDTIIKRRRKEIEETPIGTELRHDMLTSLIIANTERDVNNVKTFRDDLLRPMTDAEIRINLLDAFLGGIDTTTNVFCFLTYYVCHSPQVKQKMLAEIDSIFPPNVSLDLKHNDLLKLEYCEAIINETVRIMPVVNEFVRYSDRPCEIAGYQWDAGTIFHVNLNGIHSHKDYWSDPEIFDPDRFYKKDDSIKEMHKFALVLFGGGLRICPGRKLAMIELLSLMVLIFGNFDVELIDMKAPLKTKSGVATMCEELPIRVNPRIY</sequence>
<proteinExistence type="inferred from homology"/>
<comment type="cofactor">
    <cofactor evidence="1 6">
        <name>heme</name>
        <dbReference type="ChEBI" id="CHEBI:30413"/>
    </cofactor>
</comment>
<evidence type="ECO:0000256" key="3">
    <source>
        <dbReference type="ARBA" id="ARBA00023002"/>
    </source>
</evidence>
<dbReference type="EMBL" id="WTPW01000071">
    <property type="protein sequence ID" value="KAF0552139.1"/>
    <property type="molecule type" value="Genomic_DNA"/>
</dbReference>
<evidence type="ECO:0000256" key="7">
    <source>
        <dbReference type="RuleBase" id="RU000461"/>
    </source>
</evidence>
<feature type="binding site" description="axial binding residue" evidence="6">
    <location>
        <position position="407"/>
    </location>
    <ligand>
        <name>heme</name>
        <dbReference type="ChEBI" id="CHEBI:30413"/>
    </ligand>
    <ligandPart>
        <name>Fe</name>
        <dbReference type="ChEBI" id="CHEBI:18248"/>
    </ligandPart>
</feature>
<dbReference type="Proteomes" id="UP000439903">
    <property type="component" value="Unassembled WGS sequence"/>
</dbReference>
<name>A0A8H4B173_GIGMA</name>
<dbReference type="PRINTS" id="PR00385">
    <property type="entry name" value="P450"/>
</dbReference>
<dbReference type="InterPro" id="IPR001128">
    <property type="entry name" value="Cyt_P450"/>
</dbReference>
<evidence type="ECO:0000256" key="5">
    <source>
        <dbReference type="ARBA" id="ARBA00023033"/>
    </source>
</evidence>
<gene>
    <name evidence="8" type="ORF">F8M41_022565</name>
</gene>
<dbReference type="InterPro" id="IPR017972">
    <property type="entry name" value="Cyt_P450_CS"/>
</dbReference>
<dbReference type="PANTHER" id="PTHR24303">
    <property type="entry name" value="HEME-BINDING MONOOXYGENASE FAMILY"/>
    <property type="match status" value="1"/>
</dbReference>
<dbReference type="PANTHER" id="PTHR24303:SF31">
    <property type="entry name" value="CYTOCHROME P450 307A1-RELATED"/>
    <property type="match status" value="1"/>
</dbReference>
<evidence type="ECO:0000256" key="1">
    <source>
        <dbReference type="ARBA" id="ARBA00001971"/>
    </source>
</evidence>
<dbReference type="PRINTS" id="PR00463">
    <property type="entry name" value="EP450I"/>
</dbReference>
<evidence type="ECO:0000313" key="9">
    <source>
        <dbReference type="Proteomes" id="UP000439903"/>
    </source>
</evidence>
<dbReference type="InterPro" id="IPR002401">
    <property type="entry name" value="Cyt_P450_E_grp-I"/>
</dbReference>
<dbReference type="GO" id="GO:0005506">
    <property type="term" value="F:iron ion binding"/>
    <property type="evidence" value="ECO:0007669"/>
    <property type="project" value="InterPro"/>
</dbReference>
<dbReference type="OrthoDB" id="1470350at2759"/>
<protein>
    <submittedName>
        <fullName evidence="8">Cytochrome P450</fullName>
    </submittedName>
</protein>
<evidence type="ECO:0000313" key="8">
    <source>
        <dbReference type="EMBL" id="KAF0552139.1"/>
    </source>
</evidence>
<reference evidence="8 9" key="1">
    <citation type="journal article" date="2019" name="Environ. Microbiol.">
        <title>At the nexus of three kingdoms: the genome of the mycorrhizal fungus Gigaspora margarita provides insights into plant, endobacterial and fungal interactions.</title>
        <authorList>
            <person name="Venice F."/>
            <person name="Ghignone S."/>
            <person name="Salvioli di Fossalunga A."/>
            <person name="Amselem J."/>
            <person name="Novero M."/>
            <person name="Xianan X."/>
            <person name="Sedzielewska Toro K."/>
            <person name="Morin E."/>
            <person name="Lipzen A."/>
            <person name="Grigoriev I.V."/>
            <person name="Henrissat B."/>
            <person name="Martin F.M."/>
            <person name="Bonfante P."/>
        </authorList>
    </citation>
    <scope>NUCLEOTIDE SEQUENCE [LARGE SCALE GENOMIC DNA]</scope>
    <source>
        <strain evidence="8 9">BEG34</strain>
    </source>
</reference>
<keyword evidence="4 6" id="KW-0408">Iron</keyword>
<dbReference type="Gene3D" id="1.10.630.10">
    <property type="entry name" value="Cytochrome P450"/>
    <property type="match status" value="1"/>
</dbReference>
<keyword evidence="2 6" id="KW-0479">Metal-binding</keyword>
<comment type="caution">
    <text evidence="8">The sequence shown here is derived from an EMBL/GenBank/DDBJ whole genome shotgun (WGS) entry which is preliminary data.</text>
</comment>
<evidence type="ECO:0000256" key="6">
    <source>
        <dbReference type="PIRSR" id="PIRSR602401-1"/>
    </source>
</evidence>
<evidence type="ECO:0000256" key="2">
    <source>
        <dbReference type="ARBA" id="ARBA00022723"/>
    </source>
</evidence>
<keyword evidence="6 7" id="KW-0349">Heme</keyword>
<organism evidence="8 9">
    <name type="scientific">Gigaspora margarita</name>
    <dbReference type="NCBI Taxonomy" id="4874"/>
    <lineage>
        <taxon>Eukaryota</taxon>
        <taxon>Fungi</taxon>
        <taxon>Fungi incertae sedis</taxon>
        <taxon>Mucoromycota</taxon>
        <taxon>Glomeromycotina</taxon>
        <taxon>Glomeromycetes</taxon>
        <taxon>Diversisporales</taxon>
        <taxon>Gigasporaceae</taxon>
        <taxon>Gigaspora</taxon>
    </lineage>
</organism>